<evidence type="ECO:0000313" key="1">
    <source>
        <dbReference type="EnsemblPlants" id="PAC:32903518.CDS.1"/>
    </source>
</evidence>
<reference evidence="1" key="3">
    <citation type="submission" date="2020-12" db="UniProtKB">
        <authorList>
            <consortium name="EnsemblPlants"/>
        </authorList>
    </citation>
    <scope>IDENTIFICATION</scope>
</reference>
<dbReference type="EnsemblPlants" id="Pp3c22_11060V3.3">
    <property type="protein sequence ID" value="PAC:32903518.CDS.1"/>
    <property type="gene ID" value="Pp3c22_11060"/>
</dbReference>
<organism evidence="1 2">
    <name type="scientific">Physcomitrium patens</name>
    <name type="common">Spreading-leaved earth moss</name>
    <name type="synonym">Physcomitrella patens</name>
    <dbReference type="NCBI Taxonomy" id="3218"/>
    <lineage>
        <taxon>Eukaryota</taxon>
        <taxon>Viridiplantae</taxon>
        <taxon>Streptophyta</taxon>
        <taxon>Embryophyta</taxon>
        <taxon>Bryophyta</taxon>
        <taxon>Bryophytina</taxon>
        <taxon>Bryopsida</taxon>
        <taxon>Funariidae</taxon>
        <taxon>Funariales</taxon>
        <taxon>Funariaceae</taxon>
        <taxon>Physcomitrium</taxon>
    </lineage>
</organism>
<evidence type="ECO:0000313" key="2">
    <source>
        <dbReference type="Proteomes" id="UP000006727"/>
    </source>
</evidence>
<reference evidence="1 2" key="1">
    <citation type="journal article" date="2008" name="Science">
        <title>The Physcomitrella genome reveals evolutionary insights into the conquest of land by plants.</title>
        <authorList>
            <person name="Rensing S."/>
            <person name="Lang D."/>
            <person name="Zimmer A."/>
            <person name="Terry A."/>
            <person name="Salamov A."/>
            <person name="Shapiro H."/>
            <person name="Nishiyama T."/>
            <person name="Perroud P.-F."/>
            <person name="Lindquist E."/>
            <person name="Kamisugi Y."/>
            <person name="Tanahashi T."/>
            <person name="Sakakibara K."/>
            <person name="Fujita T."/>
            <person name="Oishi K."/>
            <person name="Shin-I T."/>
            <person name="Kuroki Y."/>
            <person name="Toyoda A."/>
            <person name="Suzuki Y."/>
            <person name="Hashimoto A."/>
            <person name="Yamaguchi K."/>
            <person name="Sugano A."/>
            <person name="Kohara Y."/>
            <person name="Fujiyama A."/>
            <person name="Anterola A."/>
            <person name="Aoki S."/>
            <person name="Ashton N."/>
            <person name="Barbazuk W.B."/>
            <person name="Barker E."/>
            <person name="Bennetzen J."/>
            <person name="Bezanilla M."/>
            <person name="Blankenship R."/>
            <person name="Cho S.H."/>
            <person name="Dutcher S."/>
            <person name="Estelle M."/>
            <person name="Fawcett J.A."/>
            <person name="Gundlach H."/>
            <person name="Hanada K."/>
            <person name="Heyl A."/>
            <person name="Hicks K.A."/>
            <person name="Hugh J."/>
            <person name="Lohr M."/>
            <person name="Mayer K."/>
            <person name="Melkozernov A."/>
            <person name="Murata T."/>
            <person name="Nelson D."/>
            <person name="Pils B."/>
            <person name="Prigge M."/>
            <person name="Reiss B."/>
            <person name="Renner T."/>
            <person name="Rombauts S."/>
            <person name="Rushton P."/>
            <person name="Sanderfoot A."/>
            <person name="Schween G."/>
            <person name="Shiu S.-H."/>
            <person name="Stueber K."/>
            <person name="Theodoulou F.L."/>
            <person name="Tu H."/>
            <person name="Van de Peer Y."/>
            <person name="Verrier P.J."/>
            <person name="Waters E."/>
            <person name="Wood A."/>
            <person name="Yang L."/>
            <person name="Cove D."/>
            <person name="Cuming A."/>
            <person name="Hasebe M."/>
            <person name="Lucas S."/>
            <person name="Mishler D.B."/>
            <person name="Reski R."/>
            <person name="Grigoriev I."/>
            <person name="Quatrano R.S."/>
            <person name="Boore J.L."/>
        </authorList>
    </citation>
    <scope>NUCLEOTIDE SEQUENCE [LARGE SCALE GENOMIC DNA]</scope>
    <source>
        <strain evidence="1 2">cv. Gransden 2004</strain>
    </source>
</reference>
<dbReference type="Gramene" id="Pp3c22_11060V3.3">
    <property type="protein sequence ID" value="PAC:32903518.CDS.1"/>
    <property type="gene ID" value="Pp3c22_11060"/>
</dbReference>
<protein>
    <submittedName>
        <fullName evidence="1">Uncharacterized protein</fullName>
    </submittedName>
</protein>
<accession>A0A7I3YW82</accession>
<dbReference type="EMBL" id="ABEU02000022">
    <property type="status" value="NOT_ANNOTATED_CDS"/>
    <property type="molecule type" value="Genomic_DNA"/>
</dbReference>
<sequence length="89" mass="9691">MTAYFSGWRLTCQGRSNRGLPYIILPVPARRLWSTPPPPAAPRPPLSSVAALSPPAYNPSPSSLYLPLSLSLARVCLLCLVQRRCCGEL</sequence>
<dbReference type="AlphaFoldDB" id="A0A7I3YW82"/>
<dbReference type="Proteomes" id="UP000006727">
    <property type="component" value="Chromosome 22"/>
</dbReference>
<name>A0A7I3YW82_PHYPA</name>
<proteinExistence type="predicted"/>
<reference evidence="1 2" key="2">
    <citation type="journal article" date="2018" name="Plant J.">
        <title>The Physcomitrella patens chromosome-scale assembly reveals moss genome structure and evolution.</title>
        <authorList>
            <person name="Lang D."/>
            <person name="Ullrich K.K."/>
            <person name="Murat F."/>
            <person name="Fuchs J."/>
            <person name="Jenkins J."/>
            <person name="Haas F.B."/>
            <person name="Piednoel M."/>
            <person name="Gundlach H."/>
            <person name="Van Bel M."/>
            <person name="Meyberg R."/>
            <person name="Vives C."/>
            <person name="Morata J."/>
            <person name="Symeonidi A."/>
            <person name="Hiss M."/>
            <person name="Muchero W."/>
            <person name="Kamisugi Y."/>
            <person name="Saleh O."/>
            <person name="Blanc G."/>
            <person name="Decker E.L."/>
            <person name="van Gessel N."/>
            <person name="Grimwood J."/>
            <person name="Hayes R.D."/>
            <person name="Graham S.W."/>
            <person name="Gunter L.E."/>
            <person name="McDaniel S.F."/>
            <person name="Hoernstein S.N.W."/>
            <person name="Larsson A."/>
            <person name="Li F.W."/>
            <person name="Perroud P.F."/>
            <person name="Phillips J."/>
            <person name="Ranjan P."/>
            <person name="Rokshar D.S."/>
            <person name="Rothfels C.J."/>
            <person name="Schneider L."/>
            <person name="Shu S."/>
            <person name="Stevenson D.W."/>
            <person name="Thummler F."/>
            <person name="Tillich M."/>
            <person name="Villarreal Aguilar J.C."/>
            <person name="Widiez T."/>
            <person name="Wong G.K."/>
            <person name="Wymore A."/>
            <person name="Zhang Y."/>
            <person name="Zimmer A.D."/>
            <person name="Quatrano R.S."/>
            <person name="Mayer K.F.X."/>
            <person name="Goodstein D."/>
            <person name="Casacuberta J.M."/>
            <person name="Vandepoele K."/>
            <person name="Reski R."/>
            <person name="Cuming A.C."/>
            <person name="Tuskan G.A."/>
            <person name="Maumus F."/>
            <person name="Salse J."/>
            <person name="Schmutz J."/>
            <person name="Rensing S.A."/>
        </authorList>
    </citation>
    <scope>NUCLEOTIDE SEQUENCE [LARGE SCALE GENOMIC DNA]</scope>
    <source>
        <strain evidence="1 2">cv. Gransden 2004</strain>
    </source>
</reference>
<keyword evidence="2" id="KW-1185">Reference proteome</keyword>